<proteinExistence type="predicted"/>
<evidence type="ECO:0000256" key="1">
    <source>
        <dbReference type="SAM" id="Phobius"/>
    </source>
</evidence>
<feature type="transmembrane region" description="Helical" evidence="1">
    <location>
        <begin position="6"/>
        <end position="23"/>
    </location>
</feature>
<keyword evidence="1" id="KW-0812">Transmembrane</keyword>
<name>A0AA90TX26_9EURY</name>
<keyword evidence="1" id="KW-0472">Membrane</keyword>
<dbReference type="EMBL" id="JAVDQI010000001">
    <property type="protein sequence ID" value="MDR6221656.1"/>
    <property type="molecule type" value="Genomic_DNA"/>
</dbReference>
<reference evidence="2 3" key="1">
    <citation type="submission" date="2023-07" db="EMBL/GenBank/DDBJ databases">
        <title>Genomic Encyclopedia of Type Strains, Phase IV (KMG-IV): sequencing the most valuable type-strain genomes for metagenomic binning, comparative biology and taxonomic classification.</title>
        <authorList>
            <person name="Goeker M."/>
        </authorList>
    </citation>
    <scope>NUCLEOTIDE SEQUENCE [LARGE SCALE GENOMIC DNA]</scope>
    <source>
        <strain evidence="2 3">DSM 17273</strain>
    </source>
</reference>
<comment type="caution">
    <text evidence="2">The sequence shown here is derived from an EMBL/GenBank/DDBJ whole genome shotgun (WGS) entry which is preliminary data.</text>
</comment>
<protein>
    <submittedName>
        <fullName evidence="2">Uncharacterized protein</fullName>
    </submittedName>
</protein>
<dbReference type="Proteomes" id="UP001185015">
    <property type="component" value="Unassembled WGS sequence"/>
</dbReference>
<evidence type="ECO:0000313" key="2">
    <source>
        <dbReference type="EMBL" id="MDR6221656.1"/>
    </source>
</evidence>
<evidence type="ECO:0000313" key="3">
    <source>
        <dbReference type="Proteomes" id="UP001185015"/>
    </source>
</evidence>
<keyword evidence="1" id="KW-1133">Transmembrane helix</keyword>
<keyword evidence="3" id="KW-1185">Reference proteome</keyword>
<accession>A0AA90TX26</accession>
<gene>
    <name evidence="2" type="ORF">J2750_000088</name>
</gene>
<organism evidence="2 3">
    <name type="scientific">Methanococcoides alaskense</name>
    <dbReference type="NCBI Taxonomy" id="325778"/>
    <lineage>
        <taxon>Archaea</taxon>
        <taxon>Methanobacteriati</taxon>
        <taxon>Methanobacteriota</taxon>
        <taxon>Stenosarchaea group</taxon>
        <taxon>Methanomicrobia</taxon>
        <taxon>Methanosarcinales</taxon>
        <taxon>Methanosarcinaceae</taxon>
        <taxon>Methanococcoides</taxon>
    </lineage>
</organism>
<sequence>MNIGDFILPNFTFIVGLIGNTLLERIKRRTEKKHIQESFVMDIERLKKRVNNDIDRLYEAYNLSKNQTEEIDLVYALIGNQPKTLGSQYDLSFYYDNYKYLSNLKKGTREEIISLFERVSTINNIINDYQDDKFENINESNLSSKSSSVMVYFGHLKTLKKEIELFQIQF</sequence>
<dbReference type="AlphaFoldDB" id="A0AA90TX26"/>
<dbReference type="RefSeq" id="WP_270096514.1">
    <property type="nucleotide sequence ID" value="NZ_JAQFFK010000003.1"/>
</dbReference>